<evidence type="ECO:0000313" key="1">
    <source>
        <dbReference type="EMBL" id="EFX88659.1"/>
    </source>
</evidence>
<sequence length="75" mass="8482">MNRGYPSEITTPVHSVWPYTLSPGAFGNADTQQPCHVQYYQATRTVVPLAETTHRLAILSVTGDFYDLKKIERKN</sequence>
<keyword evidence="2" id="KW-1185">Reference proteome</keyword>
<dbReference type="InParanoid" id="E9FW46"/>
<dbReference type="HOGENOM" id="CLU_2673602_0_0_1"/>
<organism evidence="1 2">
    <name type="scientific">Daphnia pulex</name>
    <name type="common">Water flea</name>
    <dbReference type="NCBI Taxonomy" id="6669"/>
    <lineage>
        <taxon>Eukaryota</taxon>
        <taxon>Metazoa</taxon>
        <taxon>Ecdysozoa</taxon>
        <taxon>Arthropoda</taxon>
        <taxon>Crustacea</taxon>
        <taxon>Branchiopoda</taxon>
        <taxon>Diplostraca</taxon>
        <taxon>Cladocera</taxon>
        <taxon>Anomopoda</taxon>
        <taxon>Daphniidae</taxon>
        <taxon>Daphnia</taxon>
    </lineage>
</organism>
<reference evidence="1 2" key="1">
    <citation type="journal article" date="2011" name="Science">
        <title>The ecoresponsive genome of Daphnia pulex.</title>
        <authorList>
            <person name="Colbourne J.K."/>
            <person name="Pfrender M.E."/>
            <person name="Gilbert D."/>
            <person name="Thomas W.K."/>
            <person name="Tucker A."/>
            <person name="Oakley T.H."/>
            <person name="Tokishita S."/>
            <person name="Aerts A."/>
            <person name="Arnold G.J."/>
            <person name="Basu M.K."/>
            <person name="Bauer D.J."/>
            <person name="Caceres C.E."/>
            <person name="Carmel L."/>
            <person name="Casola C."/>
            <person name="Choi J.H."/>
            <person name="Detter J.C."/>
            <person name="Dong Q."/>
            <person name="Dusheyko S."/>
            <person name="Eads B.D."/>
            <person name="Frohlich T."/>
            <person name="Geiler-Samerotte K.A."/>
            <person name="Gerlach D."/>
            <person name="Hatcher P."/>
            <person name="Jogdeo S."/>
            <person name="Krijgsveld J."/>
            <person name="Kriventseva E.V."/>
            <person name="Kultz D."/>
            <person name="Laforsch C."/>
            <person name="Lindquist E."/>
            <person name="Lopez J."/>
            <person name="Manak J.R."/>
            <person name="Muller J."/>
            <person name="Pangilinan J."/>
            <person name="Patwardhan R.P."/>
            <person name="Pitluck S."/>
            <person name="Pritham E.J."/>
            <person name="Rechtsteiner A."/>
            <person name="Rho M."/>
            <person name="Rogozin I.B."/>
            <person name="Sakarya O."/>
            <person name="Salamov A."/>
            <person name="Schaack S."/>
            <person name="Shapiro H."/>
            <person name="Shiga Y."/>
            <person name="Skalitzky C."/>
            <person name="Smith Z."/>
            <person name="Souvorov A."/>
            <person name="Sung W."/>
            <person name="Tang Z."/>
            <person name="Tsuchiya D."/>
            <person name="Tu H."/>
            <person name="Vos H."/>
            <person name="Wang M."/>
            <person name="Wolf Y.I."/>
            <person name="Yamagata H."/>
            <person name="Yamada T."/>
            <person name="Ye Y."/>
            <person name="Shaw J.R."/>
            <person name="Andrews J."/>
            <person name="Crease T.J."/>
            <person name="Tang H."/>
            <person name="Lucas S.M."/>
            <person name="Robertson H.M."/>
            <person name="Bork P."/>
            <person name="Koonin E.V."/>
            <person name="Zdobnov E.M."/>
            <person name="Grigoriev I.V."/>
            <person name="Lynch M."/>
            <person name="Boore J.L."/>
        </authorList>
    </citation>
    <scope>NUCLEOTIDE SEQUENCE [LARGE SCALE GENOMIC DNA]</scope>
</reference>
<gene>
    <name evidence="1" type="ORF">DAPPUDRAFT_233925</name>
</gene>
<dbReference type="AlphaFoldDB" id="E9FW46"/>
<dbReference type="EMBL" id="GL732525">
    <property type="protein sequence ID" value="EFX88659.1"/>
    <property type="molecule type" value="Genomic_DNA"/>
</dbReference>
<dbReference type="Proteomes" id="UP000000305">
    <property type="component" value="Unassembled WGS sequence"/>
</dbReference>
<dbReference type="KEGG" id="dpx:DAPPUDRAFT_233925"/>
<name>E9FW46_DAPPU</name>
<protein>
    <submittedName>
        <fullName evidence="1">Uncharacterized protein</fullName>
    </submittedName>
</protein>
<evidence type="ECO:0000313" key="2">
    <source>
        <dbReference type="Proteomes" id="UP000000305"/>
    </source>
</evidence>
<accession>E9FW46</accession>
<proteinExistence type="predicted"/>